<feature type="compositionally biased region" description="Pro residues" evidence="1">
    <location>
        <begin position="124"/>
        <end position="134"/>
    </location>
</feature>
<feature type="region of interest" description="Disordered" evidence="1">
    <location>
        <begin position="102"/>
        <end position="146"/>
    </location>
</feature>
<keyword evidence="3" id="KW-1185">Reference proteome</keyword>
<accession>A0A812KZH4</accession>
<name>A0A812KZH4_9DINO</name>
<dbReference type="EMBL" id="CAJNJA010008139">
    <property type="protein sequence ID" value="CAE7233220.1"/>
    <property type="molecule type" value="Genomic_DNA"/>
</dbReference>
<dbReference type="Proteomes" id="UP000601435">
    <property type="component" value="Unassembled WGS sequence"/>
</dbReference>
<comment type="caution">
    <text evidence="2">The sequence shown here is derived from an EMBL/GenBank/DDBJ whole genome shotgun (WGS) entry which is preliminary data.</text>
</comment>
<evidence type="ECO:0000256" key="1">
    <source>
        <dbReference type="SAM" id="MobiDB-lite"/>
    </source>
</evidence>
<dbReference type="AlphaFoldDB" id="A0A812KZH4"/>
<organism evidence="2 3">
    <name type="scientific">Symbiodinium necroappetens</name>
    <dbReference type="NCBI Taxonomy" id="1628268"/>
    <lineage>
        <taxon>Eukaryota</taxon>
        <taxon>Sar</taxon>
        <taxon>Alveolata</taxon>
        <taxon>Dinophyceae</taxon>
        <taxon>Suessiales</taxon>
        <taxon>Symbiodiniaceae</taxon>
        <taxon>Symbiodinium</taxon>
    </lineage>
</organism>
<sequence length="146" mass="15800">MQVFNELRQCALYGLRVSVVTHCYECCMASVNLLRSVLASQTLRPGSAKAGEFQKLCRHFADILVPLVASHLEALFGSAARLDTGTIVSSMVPDLIQAEVEYKLPPEAPEQGNAPAEPEAIRPADPPLEPPRPEMPTEVPTTSSDT</sequence>
<protein>
    <submittedName>
        <fullName evidence="2">COG8 protein</fullName>
    </submittedName>
</protein>
<dbReference type="OrthoDB" id="10426686at2759"/>
<gene>
    <name evidence="2" type="primary">COG8</name>
    <name evidence="2" type="ORF">SNEC2469_LOCUS3736</name>
</gene>
<reference evidence="2" key="1">
    <citation type="submission" date="2021-02" db="EMBL/GenBank/DDBJ databases">
        <authorList>
            <person name="Dougan E. K."/>
            <person name="Rhodes N."/>
            <person name="Thang M."/>
            <person name="Chan C."/>
        </authorList>
    </citation>
    <scope>NUCLEOTIDE SEQUENCE</scope>
</reference>
<proteinExistence type="predicted"/>
<evidence type="ECO:0000313" key="2">
    <source>
        <dbReference type="EMBL" id="CAE7233220.1"/>
    </source>
</evidence>
<evidence type="ECO:0000313" key="3">
    <source>
        <dbReference type="Proteomes" id="UP000601435"/>
    </source>
</evidence>